<dbReference type="InterPro" id="IPR056884">
    <property type="entry name" value="NPHP3-like_N"/>
</dbReference>
<dbReference type="InterPro" id="IPR056125">
    <property type="entry name" value="DUF7708"/>
</dbReference>
<dbReference type="Pfam" id="PF24809">
    <property type="entry name" value="DUF7708"/>
    <property type="match status" value="1"/>
</dbReference>
<comment type="caution">
    <text evidence="4">The sequence shown here is derived from an EMBL/GenBank/DDBJ whole genome shotgun (WGS) entry which is preliminary data.</text>
</comment>
<dbReference type="OrthoDB" id="4772757at2759"/>
<dbReference type="InterPro" id="IPR027417">
    <property type="entry name" value="P-loop_NTPase"/>
</dbReference>
<keyword evidence="1" id="KW-0677">Repeat</keyword>
<dbReference type="InterPro" id="IPR007111">
    <property type="entry name" value="NACHT_NTPase"/>
</dbReference>
<feature type="domain" description="NACHT" evidence="3">
    <location>
        <begin position="293"/>
        <end position="434"/>
    </location>
</feature>
<dbReference type="Gene3D" id="3.40.50.300">
    <property type="entry name" value="P-loop containing nucleotide triphosphate hydrolases"/>
    <property type="match status" value="1"/>
</dbReference>
<protein>
    <recommendedName>
        <fullName evidence="3">NACHT domain-containing protein</fullName>
    </recommendedName>
</protein>
<evidence type="ECO:0000256" key="2">
    <source>
        <dbReference type="SAM" id="MobiDB-lite"/>
    </source>
</evidence>
<dbReference type="Pfam" id="PF24883">
    <property type="entry name" value="NPHP3_N"/>
    <property type="match status" value="1"/>
</dbReference>
<dbReference type="SUPFAM" id="SSF52540">
    <property type="entry name" value="P-loop containing nucleoside triphosphate hydrolases"/>
    <property type="match status" value="1"/>
</dbReference>
<dbReference type="EMBL" id="JAADYS010002566">
    <property type="protein sequence ID" value="KAF4457867.1"/>
    <property type="molecule type" value="Genomic_DNA"/>
</dbReference>
<dbReference type="PANTHER" id="PTHR10039">
    <property type="entry name" value="AMELOGENIN"/>
    <property type="match status" value="1"/>
</dbReference>
<gene>
    <name evidence="4" type="ORF">FALBO_15115</name>
</gene>
<evidence type="ECO:0000256" key="1">
    <source>
        <dbReference type="ARBA" id="ARBA00022737"/>
    </source>
</evidence>
<organism evidence="4 5">
    <name type="scientific">Fusarium albosuccineum</name>
    <dbReference type="NCBI Taxonomy" id="1237068"/>
    <lineage>
        <taxon>Eukaryota</taxon>
        <taxon>Fungi</taxon>
        <taxon>Dikarya</taxon>
        <taxon>Ascomycota</taxon>
        <taxon>Pezizomycotina</taxon>
        <taxon>Sordariomycetes</taxon>
        <taxon>Hypocreomycetidae</taxon>
        <taxon>Hypocreales</taxon>
        <taxon>Nectriaceae</taxon>
        <taxon>Fusarium</taxon>
        <taxon>Fusarium decemcellulare species complex</taxon>
    </lineage>
</organism>
<sequence>MDIAALLIQAQEEFSQSLSYDERKSLRTCQSPEDLLQSVDRNFSDKLSPYFKIIDIFCSIHPEWANIAWGALRLILQLASNFGTFFEKLCEHLGYLSDVIPRFHDVYTSLNGDSGSPVKFSPRLPEALVRFYQCLFGFFHAVARVFTKKDGSLKKTPVYVMSILIQPFESRFQDVLQRMRACQDVVQKELDLALLNSIKLGEVRTSSLQKDLDQIYQQVFELNSNVTEMQQDHLSQRILEWISPPLYKSPFEKAKNNQEPETAEWLLDEPKFQAWNAAETPQSSPMVSGAGSQIIWVNGNPGSGKTVLAASTIDFLKSSEELGNVACYYFFDATSANPGTRYDAWRAIVAQLYKQSCQIEQVRDIFSLAVRKVLDPASEEELLDVLHLCAAVLPRVTIVADGIDECAEATQFFNDVCRLCDAPRVRVALFSRPNVAPIRQSSLVTSIATNRQALDRDIAKFFNQELASLMRLGQLPRHAEPHISSLAQHLVYRSDGMFLWARLMITYLQSPALTPAQKLRIAREKTPEGINNLYLKIFDLIRSLDEPSQRLARKIFLWCGHAYNQLTTEELHVVTNDEFQSVDDELIDMDNVVIITCGGLVEKRSDGTFHFIHLTAKEFMSSSILTSPSGIDFAPSPARAMGEIARTCLTYLSVRMPASPLSGDMSRKATVDELVIQQPFLSHAVLNWCFYLNHMLDMDRQESLSSCDTSTRDCLLVLEIFFTLKLNIMAWLEAFFTLTPNKPPGKGIFIPMDSVVSSLKASHLSLCQLSSSILTASLDKTSLLNDLEEFAHTLNRINNTWGDTLCHRPQEIWNDVTLFTVSRFLQPTAAAIVQPVETKNLEDGDREDPMFFISASSTDGQRMGILQVRPSPLFNMLWSRPSDFSDYVKRHCGSMGLPQDINLENAQQAESFIPLLCPGWTAQFQVSKLGNSEPEMLYSTDIEFSEQEIALQLRQSFRQGPLGEWKLYFPMAISPSLAIVVVLRTVYAMGPDLECHNVNRPMSLVLKSADIDPEGNNWSNKRRFFELPYSYKTKVGCDDKFVLLQEEDPRLVGQVSIVVFRLIVNTKDIEAHCVNRLSYKPGNGHENLCELHWQRPWLIFVASSSLQAWNLQEEAESIQSIFTPDGSQPIQSMFTPDGSQPKPHIQSIGFSHCGEYVTAKLSTQAWPTVLPLPHVQSNKRTQDESHDGQRKRHKKAETCSELALLSGLAAAETSVVVGDNRTGSLYLNREVKFSGVQSVQLHRLRNETEETASLVSLPSDINLRTLRPSVRETETGEEYMLVMNKQQLGSYESDDPSNSQLPFIIRRDVRSIRFLQDTTEDGPTVKRLQFRDD</sequence>
<evidence type="ECO:0000259" key="3">
    <source>
        <dbReference type="PROSITE" id="PS50837"/>
    </source>
</evidence>
<reference evidence="4 5" key="1">
    <citation type="submission" date="2020-01" db="EMBL/GenBank/DDBJ databases">
        <title>Identification and distribution of gene clusters putatively required for synthesis of sphingolipid metabolism inhibitors in phylogenetically diverse species of the filamentous fungus Fusarium.</title>
        <authorList>
            <person name="Kim H.-S."/>
            <person name="Busman M."/>
            <person name="Brown D.W."/>
            <person name="Divon H."/>
            <person name="Uhlig S."/>
            <person name="Proctor R.H."/>
        </authorList>
    </citation>
    <scope>NUCLEOTIDE SEQUENCE [LARGE SCALE GENOMIC DNA]</scope>
    <source>
        <strain evidence="4 5">NRRL 20459</strain>
    </source>
</reference>
<dbReference type="PANTHER" id="PTHR10039:SF15">
    <property type="entry name" value="NACHT DOMAIN-CONTAINING PROTEIN"/>
    <property type="match status" value="1"/>
</dbReference>
<accession>A0A8H4KV65</accession>
<name>A0A8H4KV65_9HYPO</name>
<feature type="region of interest" description="Disordered" evidence="2">
    <location>
        <begin position="1172"/>
        <end position="1194"/>
    </location>
</feature>
<evidence type="ECO:0000313" key="4">
    <source>
        <dbReference type="EMBL" id="KAF4457867.1"/>
    </source>
</evidence>
<dbReference type="Proteomes" id="UP000554235">
    <property type="component" value="Unassembled WGS sequence"/>
</dbReference>
<proteinExistence type="predicted"/>
<dbReference type="PROSITE" id="PS50837">
    <property type="entry name" value="NACHT"/>
    <property type="match status" value="1"/>
</dbReference>
<keyword evidence="5" id="KW-1185">Reference proteome</keyword>
<evidence type="ECO:0000313" key="5">
    <source>
        <dbReference type="Proteomes" id="UP000554235"/>
    </source>
</evidence>